<dbReference type="Pfam" id="PF01496">
    <property type="entry name" value="V_ATPase_I"/>
    <property type="match status" value="1"/>
</dbReference>
<evidence type="ECO:0000256" key="1">
    <source>
        <dbReference type="ARBA" id="ARBA00004141"/>
    </source>
</evidence>
<dbReference type="InterPro" id="IPR002490">
    <property type="entry name" value="V-ATPase_116kDa_su"/>
</dbReference>
<comment type="function">
    <text evidence="8">Essential component of the vacuolar proton pump (V-ATPase), a multimeric enzyme that catalyzes the translocation of protons across the membranes. Required for assembly and activity of the V-ATPase.</text>
</comment>
<dbReference type="Proteomes" id="UP000054560">
    <property type="component" value="Unassembled WGS sequence"/>
</dbReference>
<feature type="transmembrane region" description="Helical" evidence="8">
    <location>
        <begin position="139"/>
        <end position="158"/>
    </location>
</feature>
<dbReference type="OrthoDB" id="10264220at2759"/>
<dbReference type="AlphaFoldDB" id="A0A0L0G2A4"/>
<evidence type="ECO:0000256" key="2">
    <source>
        <dbReference type="ARBA" id="ARBA00009904"/>
    </source>
</evidence>
<feature type="transmembrane region" description="Helical" evidence="8">
    <location>
        <begin position="106"/>
        <end position="127"/>
    </location>
</feature>
<keyword evidence="3 8" id="KW-0813">Transport</keyword>
<evidence type="ECO:0000256" key="4">
    <source>
        <dbReference type="ARBA" id="ARBA00022692"/>
    </source>
</evidence>
<evidence type="ECO:0000256" key="3">
    <source>
        <dbReference type="ARBA" id="ARBA00022448"/>
    </source>
</evidence>
<feature type="transmembrane region" description="Helical" evidence="8">
    <location>
        <begin position="6"/>
        <end position="24"/>
    </location>
</feature>
<comment type="subcellular location">
    <subcellularLocation>
        <location evidence="1">Membrane</location>
        <topology evidence="1">Multi-pass membrane protein</topology>
    </subcellularLocation>
</comment>
<evidence type="ECO:0000256" key="8">
    <source>
        <dbReference type="RuleBase" id="RU361189"/>
    </source>
</evidence>
<dbReference type="GO" id="GO:0033179">
    <property type="term" value="C:proton-transporting V-type ATPase, V0 domain"/>
    <property type="evidence" value="ECO:0007669"/>
    <property type="project" value="InterPro"/>
</dbReference>
<keyword evidence="7 8" id="KW-0472">Membrane</keyword>
<comment type="similarity">
    <text evidence="2 8">Belongs to the V-ATPase 116 kDa subunit family.</text>
</comment>
<keyword evidence="10" id="KW-1185">Reference proteome</keyword>
<dbReference type="PANTHER" id="PTHR11629:SF63">
    <property type="entry name" value="V-TYPE PROTON ATPASE SUBUNIT A"/>
    <property type="match status" value="1"/>
</dbReference>
<dbReference type="eggNOG" id="KOG2189">
    <property type="taxonomic scope" value="Eukaryota"/>
</dbReference>
<evidence type="ECO:0000313" key="10">
    <source>
        <dbReference type="Proteomes" id="UP000054560"/>
    </source>
</evidence>
<dbReference type="PANTHER" id="PTHR11629">
    <property type="entry name" value="VACUOLAR PROTON ATPASES"/>
    <property type="match status" value="1"/>
</dbReference>
<keyword evidence="8" id="KW-0375">Hydrogen ion transport</keyword>
<dbReference type="STRING" id="667725.A0A0L0G2A4"/>
<dbReference type="GeneID" id="25905043"/>
<gene>
    <name evidence="9" type="ORF">SARC_04539</name>
</gene>
<evidence type="ECO:0000256" key="6">
    <source>
        <dbReference type="ARBA" id="ARBA00023065"/>
    </source>
</evidence>
<dbReference type="GO" id="GO:0007035">
    <property type="term" value="P:vacuolar acidification"/>
    <property type="evidence" value="ECO:0007669"/>
    <property type="project" value="TreeGrafter"/>
</dbReference>
<dbReference type="GO" id="GO:0046961">
    <property type="term" value="F:proton-transporting ATPase activity, rotational mechanism"/>
    <property type="evidence" value="ECO:0007669"/>
    <property type="project" value="InterPro"/>
</dbReference>
<feature type="transmembrane region" description="Helical" evidence="8">
    <location>
        <begin position="344"/>
        <end position="367"/>
    </location>
</feature>
<keyword evidence="5 8" id="KW-1133">Transmembrane helix</keyword>
<evidence type="ECO:0000256" key="7">
    <source>
        <dbReference type="ARBA" id="ARBA00023136"/>
    </source>
</evidence>
<reference evidence="9 10" key="1">
    <citation type="submission" date="2011-02" db="EMBL/GenBank/DDBJ databases">
        <title>The Genome Sequence of Sphaeroforma arctica JP610.</title>
        <authorList>
            <consortium name="The Broad Institute Genome Sequencing Platform"/>
            <person name="Russ C."/>
            <person name="Cuomo C."/>
            <person name="Young S.K."/>
            <person name="Zeng Q."/>
            <person name="Gargeya S."/>
            <person name="Alvarado L."/>
            <person name="Berlin A."/>
            <person name="Chapman S.B."/>
            <person name="Chen Z."/>
            <person name="Freedman E."/>
            <person name="Gellesch M."/>
            <person name="Goldberg J."/>
            <person name="Griggs A."/>
            <person name="Gujja S."/>
            <person name="Heilman E."/>
            <person name="Heiman D."/>
            <person name="Howarth C."/>
            <person name="Mehta T."/>
            <person name="Neiman D."/>
            <person name="Pearson M."/>
            <person name="Roberts A."/>
            <person name="Saif S."/>
            <person name="Shea T."/>
            <person name="Shenoy N."/>
            <person name="Sisk P."/>
            <person name="Stolte C."/>
            <person name="Sykes S."/>
            <person name="White J."/>
            <person name="Yandava C."/>
            <person name="Burger G."/>
            <person name="Gray M.W."/>
            <person name="Holland P.W.H."/>
            <person name="King N."/>
            <person name="Lang F.B.F."/>
            <person name="Roger A.J."/>
            <person name="Ruiz-Trillo I."/>
            <person name="Haas B."/>
            <person name="Nusbaum C."/>
            <person name="Birren B."/>
        </authorList>
    </citation>
    <scope>NUCLEOTIDE SEQUENCE [LARGE SCALE GENOMIC DNA]</scope>
    <source>
        <strain evidence="9 10">JP610</strain>
    </source>
</reference>
<sequence>MTLFQGRYIIILMGLFSIYTGAIYNDIFSKQMWIYPTGWDLPTEPFNGTYKLNTTGLCYAADSPDLCPMCPDGCGWNGNPYPVGVDPTWTLAENKLNQLNSFKMKLSVLIGVVHMSVAICLQCVNHLHFGQSYRIWAEFFPQFIFLIAIFGYMDIMILMKWCMTFDTICIPALDQSCPLENSVPPGDVMRIQTDPNLLVTMVNMFLAPGTVSYEDNTYLYPGQAVAQTILVVLALCCIPWMLIAKPVVMKQQMQKQKMISRPLEGPPDEGEGHQVVIASSDAEHDHEDFSEVVVEQCIHTIEFTLSSVSNTASYLRLWALSLAHAQLSEVLWEMVLMKGFEVEGVAGAFVLFFAFGLWSVLTMAILIGMEGMSAFLHALRLHWVEFNSKYYDGVGYYFQPYAFKDILNSSN</sequence>
<dbReference type="EMBL" id="KQ241855">
    <property type="protein sequence ID" value="KNC83200.1"/>
    <property type="molecule type" value="Genomic_DNA"/>
</dbReference>
<keyword evidence="6 8" id="KW-0406">Ion transport</keyword>
<dbReference type="GO" id="GO:0016471">
    <property type="term" value="C:vacuolar proton-transporting V-type ATPase complex"/>
    <property type="evidence" value="ECO:0007669"/>
    <property type="project" value="TreeGrafter"/>
</dbReference>
<feature type="transmembrane region" description="Helical" evidence="8">
    <location>
        <begin position="225"/>
        <end position="248"/>
    </location>
</feature>
<evidence type="ECO:0000313" key="9">
    <source>
        <dbReference type="EMBL" id="KNC83200.1"/>
    </source>
</evidence>
<dbReference type="RefSeq" id="XP_014157102.1">
    <property type="nucleotide sequence ID" value="XM_014301627.1"/>
</dbReference>
<name>A0A0L0G2A4_9EUKA</name>
<proteinExistence type="inferred from homology"/>
<keyword evidence="4 8" id="KW-0812">Transmembrane</keyword>
<protein>
    <recommendedName>
        <fullName evidence="8">V-type proton ATPase subunit a</fullName>
    </recommendedName>
</protein>
<evidence type="ECO:0000256" key="5">
    <source>
        <dbReference type="ARBA" id="ARBA00022989"/>
    </source>
</evidence>
<dbReference type="GO" id="GO:0051117">
    <property type="term" value="F:ATPase binding"/>
    <property type="evidence" value="ECO:0007669"/>
    <property type="project" value="TreeGrafter"/>
</dbReference>
<organism evidence="9 10">
    <name type="scientific">Sphaeroforma arctica JP610</name>
    <dbReference type="NCBI Taxonomy" id="667725"/>
    <lineage>
        <taxon>Eukaryota</taxon>
        <taxon>Ichthyosporea</taxon>
        <taxon>Ichthyophonida</taxon>
        <taxon>Sphaeroforma</taxon>
    </lineage>
</organism>
<accession>A0A0L0G2A4</accession>